<dbReference type="InterPro" id="IPR006130">
    <property type="entry name" value="Asp/Orn_carbamoylTrfase"/>
</dbReference>
<dbReference type="AlphaFoldDB" id="A0A2A8D195"/>
<organism evidence="5 6">
    <name type="scientific">Longibacter salinarum</name>
    <dbReference type="NCBI Taxonomy" id="1850348"/>
    <lineage>
        <taxon>Bacteria</taxon>
        <taxon>Pseudomonadati</taxon>
        <taxon>Rhodothermota</taxon>
        <taxon>Rhodothermia</taxon>
        <taxon>Rhodothermales</taxon>
        <taxon>Salisaetaceae</taxon>
        <taxon>Longibacter</taxon>
    </lineage>
</organism>
<dbReference type="InterPro" id="IPR006131">
    <property type="entry name" value="Asp_carbamoyltransf_Asp/Orn-bd"/>
</dbReference>
<dbReference type="InterPro" id="IPR006132">
    <property type="entry name" value="Asp/Orn_carbamoyltranf_P-bd"/>
</dbReference>
<dbReference type="Pfam" id="PF02729">
    <property type="entry name" value="OTCace_N"/>
    <property type="match status" value="1"/>
</dbReference>
<evidence type="ECO:0000313" key="6">
    <source>
        <dbReference type="Proteomes" id="UP000220102"/>
    </source>
</evidence>
<dbReference type="Gene3D" id="3.40.50.1370">
    <property type="entry name" value="Aspartate/ornithine carbamoyltransferase"/>
    <property type="match status" value="2"/>
</dbReference>
<dbReference type="PANTHER" id="PTHR45753:SF3">
    <property type="entry name" value="ORNITHINE TRANSCARBAMYLASE, MITOCHONDRIAL"/>
    <property type="match status" value="1"/>
</dbReference>
<comment type="caution">
    <text evidence="5">The sequence shown here is derived from an EMBL/GenBank/DDBJ whole genome shotgun (WGS) entry which is preliminary data.</text>
</comment>
<evidence type="ECO:0000313" key="5">
    <source>
        <dbReference type="EMBL" id="PEN14418.1"/>
    </source>
</evidence>
<dbReference type="InterPro" id="IPR036901">
    <property type="entry name" value="Asp/Orn_carbamoylTrfase_sf"/>
</dbReference>
<sequence length="364" mass="39142">MTPSTALSHSSAFSKEAPATIHSLHESKKQRHVLSIGDLDDATWRHVIDSAIIYKKAGVPSKPIASGKSLGLVFLNPSLRTRTSMELAAQRLGANVTTLTPGQDAWQLAFGDGVVMDGVEAEHVRDAFAVLSRYVDALGVRVFASGTDHEKDVADVMMKEIADAATVPVINLESAMHHPCQALADAAVMADHFDGKAAGKKFVLTWTHHPKALPMAVPNSALLAAARSGMHVTVARPDSHVLESSVMDTASTLAETHGGSVMESSDMDAAIEGADVVYAKAWGGPMTYTDPEKEASLRTSLSDWRVTAEHMASTRNGRFMHCLPVRRNVVVDDAVLDGPQAMHIDQAEYRLHAQQALLEHVFDC</sequence>
<dbReference type="RefSeq" id="WP_098074598.1">
    <property type="nucleotide sequence ID" value="NZ_PDEQ01000002.1"/>
</dbReference>
<dbReference type="Pfam" id="PF00185">
    <property type="entry name" value="OTCace"/>
    <property type="match status" value="1"/>
</dbReference>
<dbReference type="GO" id="GO:0042450">
    <property type="term" value="P:L-arginine biosynthetic process via ornithine"/>
    <property type="evidence" value="ECO:0007669"/>
    <property type="project" value="TreeGrafter"/>
</dbReference>
<protein>
    <submittedName>
        <fullName evidence="5">Acetylornithine carbamoyltransferase</fullName>
    </submittedName>
</protein>
<dbReference type="GO" id="GO:0019240">
    <property type="term" value="P:citrulline biosynthetic process"/>
    <property type="evidence" value="ECO:0007669"/>
    <property type="project" value="TreeGrafter"/>
</dbReference>
<keyword evidence="1 2" id="KW-0808">Transferase</keyword>
<dbReference type="NCBIfam" id="NF003384">
    <property type="entry name" value="PRK04523.1"/>
    <property type="match status" value="1"/>
</dbReference>
<dbReference type="OrthoDB" id="9802587at2"/>
<dbReference type="Proteomes" id="UP000220102">
    <property type="component" value="Unassembled WGS sequence"/>
</dbReference>
<dbReference type="PRINTS" id="PR00100">
    <property type="entry name" value="AOTCASE"/>
</dbReference>
<evidence type="ECO:0000259" key="4">
    <source>
        <dbReference type="Pfam" id="PF02729"/>
    </source>
</evidence>
<accession>A0A2A8D195</accession>
<dbReference type="EMBL" id="PDEQ01000002">
    <property type="protein sequence ID" value="PEN14418.1"/>
    <property type="molecule type" value="Genomic_DNA"/>
</dbReference>
<proteinExistence type="inferred from homology"/>
<comment type="similarity">
    <text evidence="2">Belongs to the aspartate/ornithine carbamoyltransferase superfamily.</text>
</comment>
<dbReference type="GO" id="GO:0004585">
    <property type="term" value="F:ornithine carbamoyltransferase activity"/>
    <property type="evidence" value="ECO:0007669"/>
    <property type="project" value="TreeGrafter"/>
</dbReference>
<dbReference type="SUPFAM" id="SSF53671">
    <property type="entry name" value="Aspartate/ornithine carbamoyltransferase"/>
    <property type="match status" value="1"/>
</dbReference>
<reference evidence="5 6" key="1">
    <citation type="submission" date="2017-10" db="EMBL/GenBank/DDBJ databases">
        <title>Draft genome of Longibacter Salinarum.</title>
        <authorList>
            <person name="Goh K.M."/>
            <person name="Shamsir M.S."/>
            <person name="Lim S.W."/>
        </authorList>
    </citation>
    <scope>NUCLEOTIDE SEQUENCE [LARGE SCALE GENOMIC DNA]</scope>
    <source>
        <strain evidence="5 6">KCTC 52045</strain>
    </source>
</reference>
<dbReference type="GO" id="GO:0016597">
    <property type="term" value="F:amino acid binding"/>
    <property type="evidence" value="ECO:0007669"/>
    <property type="project" value="InterPro"/>
</dbReference>
<gene>
    <name evidence="5" type="ORF">CRI94_05155</name>
</gene>
<evidence type="ECO:0000256" key="2">
    <source>
        <dbReference type="RuleBase" id="RU003634"/>
    </source>
</evidence>
<evidence type="ECO:0000259" key="3">
    <source>
        <dbReference type="Pfam" id="PF00185"/>
    </source>
</evidence>
<name>A0A2A8D195_9BACT</name>
<feature type="domain" description="Aspartate/ornithine carbamoyltransferase Asp/Orn-binding" evidence="3">
    <location>
        <begin position="217"/>
        <end position="360"/>
    </location>
</feature>
<dbReference type="PANTHER" id="PTHR45753">
    <property type="entry name" value="ORNITHINE CARBAMOYLTRANSFERASE, MITOCHONDRIAL"/>
    <property type="match status" value="1"/>
</dbReference>
<dbReference type="PRINTS" id="PR00101">
    <property type="entry name" value="ATCASE"/>
</dbReference>
<evidence type="ECO:0000256" key="1">
    <source>
        <dbReference type="ARBA" id="ARBA00022679"/>
    </source>
</evidence>
<feature type="domain" description="Aspartate/ornithine carbamoyltransferase carbamoyl-P binding" evidence="4">
    <location>
        <begin position="31"/>
        <end position="189"/>
    </location>
</feature>
<keyword evidence="6" id="KW-1185">Reference proteome</keyword>